<reference evidence="2 3" key="1">
    <citation type="submission" date="2024-09" db="EMBL/GenBank/DDBJ databases">
        <title>Laminarin stimulates single cell rates of sulfate reduction while oxygen inhibits transcriptomic activity in coastal marine sediment.</title>
        <authorList>
            <person name="Lindsay M."/>
            <person name="Orcutt B."/>
            <person name="Emerson D."/>
            <person name="Stepanauskas R."/>
            <person name="D'Angelo T."/>
        </authorList>
    </citation>
    <scope>NUCLEOTIDE SEQUENCE [LARGE SCALE GENOMIC DNA]</scope>
    <source>
        <strain evidence="2">SAG AM-311-K15</strain>
    </source>
</reference>
<name>A0ABV6Z201_UNCC1</name>
<dbReference type="Gene3D" id="3.40.50.1110">
    <property type="entry name" value="SGNH hydrolase"/>
    <property type="match status" value="1"/>
</dbReference>
<evidence type="ECO:0000259" key="1">
    <source>
        <dbReference type="Pfam" id="PF13472"/>
    </source>
</evidence>
<evidence type="ECO:0000313" key="2">
    <source>
        <dbReference type="EMBL" id="MFC1852434.1"/>
    </source>
</evidence>
<dbReference type="CDD" id="cd00229">
    <property type="entry name" value="SGNH_hydrolase"/>
    <property type="match status" value="1"/>
</dbReference>
<sequence>MKKNILLVIASITVTLFVFETIFRIISDNQEWWIENRASDPYVYPINKYSFRDFDYEQEKSPGTVRIACIGDSFTWGAGVKFDDSFPKRLERTMNVLLRPDTGKKYEVMNFSWFGSSTFQQVNRLESIKEFQPDMIVLGYCLNDAEDWTDKKGVYALRKKFIPPKIPGKTVQLLCRHSALISFISKRILNSLITNGTTRYYQYTYEDSYSGWQRTSEAFKILSEQEVPVIVLIFPLLSYEFNKYPFLNVHEKIRAELEKHHLPYIDYYHFFRQENYLRLQAIPFINAHPSEIACRIIEEKLYQKLKKEYKTLICAKITAEDTELTEEK</sequence>
<evidence type="ECO:0000313" key="3">
    <source>
        <dbReference type="Proteomes" id="UP001594351"/>
    </source>
</evidence>
<accession>A0ABV6Z201</accession>
<dbReference type="GO" id="GO:0016787">
    <property type="term" value="F:hydrolase activity"/>
    <property type="evidence" value="ECO:0007669"/>
    <property type="project" value="UniProtKB-KW"/>
</dbReference>
<keyword evidence="2" id="KW-0378">Hydrolase</keyword>
<dbReference type="EMBL" id="JBHPBY010000312">
    <property type="protein sequence ID" value="MFC1852434.1"/>
    <property type="molecule type" value="Genomic_DNA"/>
</dbReference>
<dbReference type="InterPro" id="IPR036514">
    <property type="entry name" value="SGNH_hydro_sf"/>
</dbReference>
<keyword evidence="3" id="KW-1185">Reference proteome</keyword>
<dbReference type="SUPFAM" id="SSF52266">
    <property type="entry name" value="SGNH hydrolase"/>
    <property type="match status" value="1"/>
</dbReference>
<dbReference type="Pfam" id="PF13472">
    <property type="entry name" value="Lipase_GDSL_2"/>
    <property type="match status" value="1"/>
</dbReference>
<dbReference type="InterPro" id="IPR013830">
    <property type="entry name" value="SGNH_hydro"/>
</dbReference>
<proteinExistence type="predicted"/>
<gene>
    <name evidence="2" type="ORF">ACFL27_19725</name>
</gene>
<organism evidence="2 3">
    <name type="scientific">candidate division CSSED10-310 bacterium</name>
    <dbReference type="NCBI Taxonomy" id="2855610"/>
    <lineage>
        <taxon>Bacteria</taxon>
        <taxon>Bacteria division CSSED10-310</taxon>
    </lineage>
</organism>
<dbReference type="Proteomes" id="UP001594351">
    <property type="component" value="Unassembled WGS sequence"/>
</dbReference>
<feature type="domain" description="SGNH hydrolase-type esterase" evidence="1">
    <location>
        <begin position="69"/>
        <end position="291"/>
    </location>
</feature>
<protein>
    <submittedName>
        <fullName evidence="2">SGNH/GDSL hydrolase family protein</fullName>
    </submittedName>
</protein>
<comment type="caution">
    <text evidence="2">The sequence shown here is derived from an EMBL/GenBank/DDBJ whole genome shotgun (WGS) entry which is preliminary data.</text>
</comment>